<proteinExistence type="predicted"/>
<dbReference type="Proteomes" id="UP000185604">
    <property type="component" value="Unassembled WGS sequence"/>
</dbReference>
<keyword evidence="1" id="KW-0812">Transmembrane</keyword>
<protein>
    <submittedName>
        <fullName evidence="2">Uncharacterized protein</fullName>
    </submittedName>
</protein>
<accession>A0A6I7U7Z1</accession>
<dbReference type="Proteomes" id="UP000429980">
    <property type="component" value="Unassembled WGS sequence"/>
</dbReference>
<organism evidence="2 4">
    <name type="scientific">Bacillus paralicheniformis</name>
    <dbReference type="NCBI Taxonomy" id="1648923"/>
    <lineage>
        <taxon>Bacteria</taxon>
        <taxon>Bacillati</taxon>
        <taxon>Bacillota</taxon>
        <taxon>Bacilli</taxon>
        <taxon>Bacillales</taxon>
        <taxon>Bacillaceae</taxon>
        <taxon>Bacillus</taxon>
    </lineage>
</organism>
<sequence>MIQFVPTTPNRIMLFSPFAVGYVYYTVFSFAGERQKAGNTGVYVYHQ</sequence>
<evidence type="ECO:0000256" key="1">
    <source>
        <dbReference type="SAM" id="Phobius"/>
    </source>
</evidence>
<dbReference type="EMBL" id="NILF01000055">
    <property type="protein sequence ID" value="TWL35987.1"/>
    <property type="molecule type" value="Genomic_DNA"/>
</dbReference>
<reference evidence="3 5" key="2">
    <citation type="submission" date="2019-06" db="EMBL/GenBank/DDBJ databases">
        <title>Genome sequence analysis of &gt;100 Bacillus licheniformis strains suggests intrinsic resistance to this species.</title>
        <authorList>
            <person name="Wels M."/>
            <person name="Siezen R.J."/>
            <person name="Johansen E."/>
            <person name="Stuer-Lauridsen B."/>
            <person name="Bjerre K."/>
            <person name="Nielsen B.K.K."/>
        </authorList>
    </citation>
    <scope>NUCLEOTIDE SEQUENCE [LARGE SCALE GENOMIC DNA]</scope>
    <source>
        <strain evidence="3 5">BAC-15381</strain>
    </source>
</reference>
<evidence type="ECO:0000313" key="3">
    <source>
        <dbReference type="EMBL" id="TWL35987.1"/>
    </source>
</evidence>
<keyword evidence="1" id="KW-1133">Transmembrane helix</keyword>
<comment type="caution">
    <text evidence="2">The sequence shown here is derived from an EMBL/GenBank/DDBJ whole genome shotgun (WGS) entry which is preliminary data.</text>
</comment>
<keyword evidence="1" id="KW-0472">Membrane</keyword>
<feature type="transmembrane region" description="Helical" evidence="1">
    <location>
        <begin position="12"/>
        <end position="31"/>
    </location>
</feature>
<evidence type="ECO:0000313" key="2">
    <source>
        <dbReference type="EMBL" id="OLF94613.1"/>
    </source>
</evidence>
<reference evidence="2 4" key="1">
    <citation type="journal article" date="2016" name="Front. Microbiol.">
        <title>High-Level Heat Resistance of Spores of Bacillus amyloliquefaciens and Bacillus licheniformis Results from the Presence of a spoVA Operon in a Tn1546 Transposon.</title>
        <authorList>
            <person name="Berendsen E.M."/>
            <person name="Koning R.A."/>
            <person name="Boekhorst J."/>
            <person name="de Jong A."/>
            <person name="Kuipers O.P."/>
            <person name="Wells-Bennik M.H."/>
        </authorList>
    </citation>
    <scope>NUCLEOTIDE SEQUENCE [LARGE SCALE GENOMIC DNA]</scope>
    <source>
        <strain evidence="2 4">B4121</strain>
    </source>
</reference>
<evidence type="ECO:0000313" key="4">
    <source>
        <dbReference type="Proteomes" id="UP000185604"/>
    </source>
</evidence>
<dbReference type="EMBL" id="LKPO01000011">
    <property type="protein sequence ID" value="OLF94613.1"/>
    <property type="molecule type" value="Genomic_DNA"/>
</dbReference>
<evidence type="ECO:0000313" key="5">
    <source>
        <dbReference type="Proteomes" id="UP000429980"/>
    </source>
</evidence>
<dbReference type="AlphaFoldDB" id="A0A6I7U7Z1"/>
<name>A0A6I7U7Z1_9BACI</name>
<gene>
    <name evidence="2" type="ORF">B4121_1826</name>
    <name evidence="3" type="ORF">CHCC15381_3148</name>
</gene>
<keyword evidence="5" id="KW-1185">Reference proteome</keyword>